<reference evidence="1 2" key="1">
    <citation type="journal article" date="2018" name="Nat. Ecol. Evol.">
        <title>Shark genomes provide insights into elasmobranch evolution and the origin of vertebrates.</title>
        <authorList>
            <person name="Hara Y"/>
            <person name="Yamaguchi K"/>
            <person name="Onimaru K"/>
            <person name="Kadota M"/>
            <person name="Koyanagi M"/>
            <person name="Keeley SD"/>
            <person name="Tatsumi K"/>
            <person name="Tanaka K"/>
            <person name="Motone F"/>
            <person name="Kageyama Y"/>
            <person name="Nozu R"/>
            <person name="Adachi N"/>
            <person name="Nishimura O"/>
            <person name="Nakagawa R"/>
            <person name="Tanegashima C"/>
            <person name="Kiyatake I"/>
            <person name="Matsumoto R"/>
            <person name="Murakumo K"/>
            <person name="Nishida K"/>
            <person name="Terakita A"/>
            <person name="Kuratani S"/>
            <person name="Sato K"/>
            <person name="Hyodo S Kuraku.S."/>
        </authorList>
    </citation>
    <scope>NUCLEOTIDE SEQUENCE [LARGE SCALE GENOMIC DNA]</scope>
</reference>
<gene>
    <name evidence="1" type="ORF">scyTo_0015265</name>
</gene>
<dbReference type="Proteomes" id="UP000288216">
    <property type="component" value="Unassembled WGS sequence"/>
</dbReference>
<name>A0A401P750_SCYTO</name>
<comment type="caution">
    <text evidence="1">The sequence shown here is derived from an EMBL/GenBank/DDBJ whole genome shotgun (WGS) entry which is preliminary data.</text>
</comment>
<proteinExistence type="predicted"/>
<organism evidence="1 2">
    <name type="scientific">Scyliorhinus torazame</name>
    <name type="common">Cloudy catshark</name>
    <name type="synonym">Catulus torazame</name>
    <dbReference type="NCBI Taxonomy" id="75743"/>
    <lineage>
        <taxon>Eukaryota</taxon>
        <taxon>Metazoa</taxon>
        <taxon>Chordata</taxon>
        <taxon>Craniata</taxon>
        <taxon>Vertebrata</taxon>
        <taxon>Chondrichthyes</taxon>
        <taxon>Elasmobranchii</taxon>
        <taxon>Galeomorphii</taxon>
        <taxon>Galeoidea</taxon>
        <taxon>Carcharhiniformes</taxon>
        <taxon>Scyliorhinidae</taxon>
        <taxon>Scyliorhinus</taxon>
    </lineage>
</organism>
<evidence type="ECO:0000313" key="1">
    <source>
        <dbReference type="EMBL" id="GCB68945.1"/>
    </source>
</evidence>
<evidence type="ECO:0000313" key="2">
    <source>
        <dbReference type="Proteomes" id="UP000288216"/>
    </source>
</evidence>
<accession>A0A401P750</accession>
<protein>
    <submittedName>
        <fullName evidence="1">Uncharacterized protein</fullName>
    </submittedName>
</protein>
<sequence>MIVLPLCTVLYVMYCFEPSSIVGDKEPNLKDFELFDHFNGFNQKIIRYGCYKYCSKEDFQSKENTKSK</sequence>
<keyword evidence="2" id="KW-1185">Reference proteome</keyword>
<dbReference type="EMBL" id="BFAA01008584">
    <property type="protein sequence ID" value="GCB68945.1"/>
    <property type="molecule type" value="Genomic_DNA"/>
</dbReference>
<dbReference type="AlphaFoldDB" id="A0A401P750"/>